<evidence type="ECO:0000313" key="1">
    <source>
        <dbReference type="EMBL" id="PAV79501.1"/>
    </source>
</evidence>
<comment type="caution">
    <text evidence="1">The sequence shown here is derived from an EMBL/GenBank/DDBJ whole genome shotgun (WGS) entry which is preliminary data.</text>
</comment>
<dbReference type="EMBL" id="LIAE01007410">
    <property type="protein sequence ID" value="PAV79501.1"/>
    <property type="molecule type" value="Genomic_DNA"/>
</dbReference>
<protein>
    <submittedName>
        <fullName evidence="1">Uncharacterized protein</fullName>
    </submittedName>
</protein>
<gene>
    <name evidence="1" type="ORF">WR25_06564</name>
</gene>
<name>A0A2A2KZR7_9BILA</name>
<reference evidence="1 2" key="1">
    <citation type="journal article" date="2017" name="Curr. Biol.">
        <title>Genome architecture and evolution of a unichromosomal asexual nematode.</title>
        <authorList>
            <person name="Fradin H."/>
            <person name="Zegar C."/>
            <person name="Gutwein M."/>
            <person name="Lucas J."/>
            <person name="Kovtun M."/>
            <person name="Corcoran D."/>
            <person name="Baugh L.R."/>
            <person name="Kiontke K."/>
            <person name="Gunsalus K."/>
            <person name="Fitch D.H."/>
            <person name="Piano F."/>
        </authorList>
    </citation>
    <scope>NUCLEOTIDE SEQUENCE [LARGE SCALE GENOMIC DNA]</scope>
    <source>
        <strain evidence="1">PF1309</strain>
    </source>
</reference>
<accession>A0A2A2KZR7</accession>
<organism evidence="1 2">
    <name type="scientific">Diploscapter pachys</name>
    <dbReference type="NCBI Taxonomy" id="2018661"/>
    <lineage>
        <taxon>Eukaryota</taxon>
        <taxon>Metazoa</taxon>
        <taxon>Ecdysozoa</taxon>
        <taxon>Nematoda</taxon>
        <taxon>Chromadorea</taxon>
        <taxon>Rhabditida</taxon>
        <taxon>Rhabditina</taxon>
        <taxon>Rhabditomorpha</taxon>
        <taxon>Rhabditoidea</taxon>
        <taxon>Rhabditidae</taxon>
        <taxon>Diploscapter</taxon>
    </lineage>
</organism>
<sequence length="315" mass="36277">MQGSSDRKPLLAQAGLISYDTFVATKDRSSRIVFPALAKYFSLVADHIWSLKSIKPELKRLDKSVELLHLRLKTLEETVHFYETILDNSDYLYEVFKFKYFDTPVRDICQNLPQSVRDNISMMATRWRVRVSREPLLIEYTQVKTENVFLKDELNKQAERHAQTNKVARLIQALAYLADKRNLDYSQIDEPITKELLYYFGILNGTYISPAASESESGECDSYRLSALSRFTPPMIHRARTDEWCIMRFDPLQSSIEKSKSDVCTYSSYFSQELGSDSLPTQIIYEKTDSLDKCSDISGASEEDIDDLFAGLDQL</sequence>
<evidence type="ECO:0000313" key="2">
    <source>
        <dbReference type="Proteomes" id="UP000218231"/>
    </source>
</evidence>
<dbReference type="AlphaFoldDB" id="A0A2A2KZR7"/>
<proteinExistence type="predicted"/>
<dbReference type="Proteomes" id="UP000218231">
    <property type="component" value="Unassembled WGS sequence"/>
</dbReference>
<keyword evidence="2" id="KW-1185">Reference proteome</keyword>